<organism evidence="1 2">
    <name type="scientific">Entomophthora muscae</name>
    <dbReference type="NCBI Taxonomy" id="34485"/>
    <lineage>
        <taxon>Eukaryota</taxon>
        <taxon>Fungi</taxon>
        <taxon>Fungi incertae sedis</taxon>
        <taxon>Zoopagomycota</taxon>
        <taxon>Entomophthoromycotina</taxon>
        <taxon>Entomophthoromycetes</taxon>
        <taxon>Entomophthorales</taxon>
        <taxon>Entomophthoraceae</taxon>
        <taxon>Entomophthora</taxon>
    </lineage>
</organism>
<proteinExistence type="predicted"/>
<keyword evidence="2" id="KW-1185">Reference proteome</keyword>
<name>A0ACC2UF99_9FUNG</name>
<accession>A0ACC2UF99</accession>
<evidence type="ECO:0000313" key="2">
    <source>
        <dbReference type="Proteomes" id="UP001165960"/>
    </source>
</evidence>
<gene>
    <name evidence="1" type="ORF">DSO57_1014089</name>
</gene>
<reference evidence="1" key="1">
    <citation type="submission" date="2022-04" db="EMBL/GenBank/DDBJ databases">
        <title>Genome of the entomopathogenic fungus Entomophthora muscae.</title>
        <authorList>
            <person name="Elya C."/>
            <person name="Lovett B.R."/>
            <person name="Lee E."/>
            <person name="Macias A.M."/>
            <person name="Hajek A.E."/>
            <person name="De Bivort B.L."/>
            <person name="Kasson M.T."/>
            <person name="De Fine Licht H.H."/>
            <person name="Stajich J.E."/>
        </authorList>
    </citation>
    <scope>NUCLEOTIDE SEQUENCE</scope>
    <source>
        <strain evidence="1">Berkeley</strain>
    </source>
</reference>
<sequence>MSDKVSDELGDSSPTGEAVPGQRKISFLSNNLPYNPEASNNNLPGGLLLRPKPKAPEEPIVETTPVAKTSLLGLDKAAVRKRNEASARLLSFDSENLVNSEKSVDSEGFAKPNFIPMLKGSSSSGGQPKAHYRSKGAETPSHPGGVSKDALKEQESYRRERKRKSEYIPSSRAREDRPPDRSSDRYSGRQPERLPRYSQYSRSGRQPESPYRSSNRPSIRSTPSRSKWDSTPSLYSGGTSSKTSSMAGLTPRSEYDRIKATPSTSKWDFPTPRVASTNYDDAREYIASGRDHQQWEQEQTQLDRDWYDIEENGAMDGTNNIFTENEAYYRKKEEELVKKQAKRMSARQMQYNRENDKWETNQLLISGVVQRQESDLNFDEDTEDRVHILVHDQRPPFLDGRVAFTKQMEPVQSVRDPTSDMAVFSKKGSRVVRERREQRERMKATRESLDMTNTTLGKVMGMPEAKEQEKKEAEVPSGSNDSKFAEHIRENTASSSNFSRTKSLKEQREYLPAFAVREELLSAIRDNQVVVIIGSTGSGKTTQLTQYLHEDGYTQYGMVGCTQPRRVAAMSVAKRVSEETETKLGDLVGYSIRFEDCTSPATKIKYMTAGVLLRESLRERDLDQYSALIMDEAHERALDTDVLMGLLKKVIARRRDLKLIVTSATMNAEKFSAFFGNVPVVEIPGRTFPVDIMFHKTPCEDFVDSAVKQIIKIHLSCPAGDILVFMTGQEDIETTCELTAERLEQLENAPSLAILPIYSQMPADLQAKIFQQAADGARKVIVATNIAETSLTVDGIMYVVDTGFCKLKVYNPKIGMDALQITPISQANANQRSGRAGRTGAGTCYRLYTEQAYNYELFPNNIPEIQRTNLSNVVLLLKSLGVENLLDFDFMDPPPQETILNSMYQLWVFGALDNMGALTPMGQKMVQFPLDPALSKLLIRSIDLGCSAEVLTIVSMLSVPNVFYRPKERMEESDAAREKFFVPESDHLTLLHVYNQWKANEYRDDWCTAHFVHSKALFKAREVRTQLLDIMSTERLPYVTCGSDWDLIRKCICSAYFHQAARLKGVGEYFHLRTGMPCQLHPTSALYGMGYTPDYIVYNDLVMTSKEYMQCVTAVDPYWLAEMGSVFYSIKQSSFGQREKRVKDKLDQEFMEEEHRDAIVRASQTPRPNETPSRARQVIATPGLRSTASTPRPRRFGL</sequence>
<dbReference type="EMBL" id="QTSX02000763">
    <property type="protein sequence ID" value="KAJ9085437.1"/>
    <property type="molecule type" value="Genomic_DNA"/>
</dbReference>
<evidence type="ECO:0000313" key="1">
    <source>
        <dbReference type="EMBL" id="KAJ9085437.1"/>
    </source>
</evidence>
<comment type="caution">
    <text evidence="1">The sequence shown here is derived from an EMBL/GenBank/DDBJ whole genome shotgun (WGS) entry which is preliminary data.</text>
</comment>
<dbReference type="Proteomes" id="UP001165960">
    <property type="component" value="Unassembled WGS sequence"/>
</dbReference>
<protein>
    <submittedName>
        <fullName evidence="1">Uncharacterized protein</fullName>
    </submittedName>
</protein>